<dbReference type="PANTHER" id="PTHR43784">
    <property type="entry name" value="GDSL-LIKE LIPASE/ACYLHYDROLASE, PUTATIVE (AFU_ORTHOLOGUE AFUA_2G00820)-RELATED"/>
    <property type="match status" value="1"/>
</dbReference>
<keyword evidence="2" id="KW-1185">Reference proteome</keyword>
<comment type="caution">
    <text evidence="1">The sequence shown here is derived from an EMBL/GenBank/DDBJ whole genome shotgun (WGS) entry which is preliminary data.</text>
</comment>
<dbReference type="EMBL" id="JAWDJX010000043">
    <property type="protein sequence ID" value="KAK3049023.1"/>
    <property type="molecule type" value="Genomic_DNA"/>
</dbReference>
<organism evidence="1 2">
    <name type="scientific">Extremus antarcticus</name>
    <dbReference type="NCBI Taxonomy" id="702011"/>
    <lineage>
        <taxon>Eukaryota</taxon>
        <taxon>Fungi</taxon>
        <taxon>Dikarya</taxon>
        <taxon>Ascomycota</taxon>
        <taxon>Pezizomycotina</taxon>
        <taxon>Dothideomycetes</taxon>
        <taxon>Dothideomycetidae</taxon>
        <taxon>Mycosphaerellales</taxon>
        <taxon>Extremaceae</taxon>
        <taxon>Extremus</taxon>
    </lineage>
</organism>
<evidence type="ECO:0000313" key="1">
    <source>
        <dbReference type="EMBL" id="KAK3049023.1"/>
    </source>
</evidence>
<proteinExistence type="predicted"/>
<dbReference type="SUPFAM" id="SSF52266">
    <property type="entry name" value="SGNH hydrolase"/>
    <property type="match status" value="1"/>
</dbReference>
<dbReference type="InterPro" id="IPR036514">
    <property type="entry name" value="SGNH_hydro_sf"/>
</dbReference>
<accession>A0AAJ0G618</accession>
<reference evidence="1" key="1">
    <citation type="submission" date="2023-04" db="EMBL/GenBank/DDBJ databases">
        <title>Black Yeasts Isolated from many extreme environments.</title>
        <authorList>
            <person name="Coleine C."/>
            <person name="Stajich J.E."/>
            <person name="Selbmann L."/>
        </authorList>
    </citation>
    <scope>NUCLEOTIDE SEQUENCE</scope>
    <source>
        <strain evidence="1">CCFEE 5312</strain>
    </source>
</reference>
<dbReference type="GO" id="GO:0016788">
    <property type="term" value="F:hydrolase activity, acting on ester bonds"/>
    <property type="evidence" value="ECO:0007669"/>
    <property type="project" value="InterPro"/>
</dbReference>
<dbReference type="InterPro" id="IPR053140">
    <property type="entry name" value="GDSL_Rv0518-like"/>
</dbReference>
<evidence type="ECO:0008006" key="3">
    <source>
        <dbReference type="Google" id="ProtNLM"/>
    </source>
</evidence>
<protein>
    <recommendedName>
        <fullName evidence="3">SGNH hydrolase-type esterase domain-containing protein</fullName>
    </recommendedName>
</protein>
<sequence>MVPNPANGHWVDTWTAMPQLTEFINLPQPPFDQTGLTFPNSTIRQTLRTTIAADQIRIRLSNTFGLNDLPITRATIALPRAEKGQNITGSSGIKAETLQTLTFSGNSSITIPNGALAVSGPIDFPLKPGQVISISLYLQNGQSSHFGDYTSSPNMTDPSTNTTQHWYFLSAVEARVPPKYSAFAILGDSITDGRGSYVNTNMQWPNLLFNRLRSSSASDQGSNNIAVLNQAAGGDRVLYDGNVKYAMIFEGVNDIGTADTTVANQTTTGDRLIQAYKQMITRVHAFGIPMFGATITPFGCYNSTLQSYSVPIREETRLRVNDWIRMSGWFDAVVDFDAVLRDPKNHTQLAPYYDSGDCLHPNPAGYREMADKFPLGVFSEFRNGVSGFM</sequence>
<dbReference type="Pfam" id="PF00657">
    <property type="entry name" value="Lipase_GDSL"/>
    <property type="match status" value="1"/>
</dbReference>
<dbReference type="PANTHER" id="PTHR43784:SF3">
    <property type="entry name" value="GDSL FAMILY LIPASE"/>
    <property type="match status" value="1"/>
</dbReference>
<evidence type="ECO:0000313" key="2">
    <source>
        <dbReference type="Proteomes" id="UP001271007"/>
    </source>
</evidence>
<dbReference type="AlphaFoldDB" id="A0AAJ0G618"/>
<dbReference type="Proteomes" id="UP001271007">
    <property type="component" value="Unassembled WGS sequence"/>
</dbReference>
<dbReference type="CDD" id="cd01830">
    <property type="entry name" value="XynE_like"/>
    <property type="match status" value="1"/>
</dbReference>
<gene>
    <name evidence="1" type="ORF">LTR09_009677</name>
</gene>
<dbReference type="InterPro" id="IPR001087">
    <property type="entry name" value="GDSL"/>
</dbReference>
<dbReference type="Gene3D" id="3.40.50.1110">
    <property type="entry name" value="SGNH hydrolase"/>
    <property type="match status" value="1"/>
</dbReference>
<name>A0AAJ0G618_9PEZI</name>